<name>A0A7S0MVQ5_9CRYP</name>
<dbReference type="EMBL" id="HBEZ01050610">
    <property type="protein sequence ID" value="CAD8652740.1"/>
    <property type="molecule type" value="Transcribed_RNA"/>
</dbReference>
<organism evidence="1">
    <name type="scientific">Cryptomonas curvata</name>
    <dbReference type="NCBI Taxonomy" id="233186"/>
    <lineage>
        <taxon>Eukaryota</taxon>
        <taxon>Cryptophyceae</taxon>
        <taxon>Cryptomonadales</taxon>
        <taxon>Cryptomonadaceae</taxon>
        <taxon>Cryptomonas</taxon>
    </lineage>
</organism>
<dbReference type="AlphaFoldDB" id="A0A7S0MVQ5"/>
<evidence type="ECO:0000313" key="1">
    <source>
        <dbReference type="EMBL" id="CAD8652740.1"/>
    </source>
</evidence>
<gene>
    <name evidence="1" type="ORF">CCUR1050_LOCUS27802</name>
</gene>
<accession>A0A7S0MVQ5</accession>
<proteinExistence type="predicted"/>
<reference evidence="1" key="1">
    <citation type="submission" date="2021-01" db="EMBL/GenBank/DDBJ databases">
        <authorList>
            <person name="Corre E."/>
            <person name="Pelletier E."/>
            <person name="Niang G."/>
            <person name="Scheremetjew M."/>
            <person name="Finn R."/>
            <person name="Kale V."/>
            <person name="Holt S."/>
            <person name="Cochrane G."/>
            <person name="Meng A."/>
            <person name="Brown T."/>
            <person name="Cohen L."/>
        </authorList>
    </citation>
    <scope>NUCLEOTIDE SEQUENCE</scope>
    <source>
        <strain evidence="1">CCAP979/52</strain>
    </source>
</reference>
<protein>
    <submittedName>
        <fullName evidence="1">Uncharacterized protein</fullName>
    </submittedName>
</protein>
<sequence>MRESGTTTFVAGLHLPVVQVSALLQEGKGVISLKVVSGGWGTPSSSLIELVDVTALRPWEDPIRICARHFSMYACTPEIRPGRARIRTSRCRPWTITCSSVLLSGLLRILRHCVKLSSSVTPNFRPACAAASTAALALLNGLRPPAELESDIGICLLGSAVVLI</sequence>